<keyword evidence="4 6" id="KW-0862">Zinc</keyword>
<dbReference type="PANTHER" id="PTHR43161">
    <property type="entry name" value="SORBITOL DEHYDROGENASE"/>
    <property type="match status" value="1"/>
</dbReference>
<dbReference type="InterPro" id="IPR011032">
    <property type="entry name" value="GroES-like_sf"/>
</dbReference>
<dbReference type="Proteomes" id="UP000623608">
    <property type="component" value="Unassembled WGS sequence"/>
</dbReference>
<keyword evidence="3 6" id="KW-0479">Metal-binding</keyword>
<dbReference type="Gene3D" id="3.40.50.720">
    <property type="entry name" value="NAD(P)-binding Rossmann-like Domain"/>
    <property type="match status" value="1"/>
</dbReference>
<dbReference type="InterPro" id="IPR036291">
    <property type="entry name" value="NAD(P)-bd_dom_sf"/>
</dbReference>
<dbReference type="InterPro" id="IPR020843">
    <property type="entry name" value="ER"/>
</dbReference>
<comment type="caution">
    <text evidence="8">The sequence shown here is derived from an EMBL/GenBank/DDBJ whole genome shotgun (WGS) entry which is preliminary data.</text>
</comment>
<evidence type="ECO:0000256" key="6">
    <source>
        <dbReference type="RuleBase" id="RU361277"/>
    </source>
</evidence>
<sequence>MKAAIFHARRDIVIEDVPEPELRPGAVAIDVAWCGICGTDLHEYLEGPIFISPAGHPHPLTHETAPVTMGHEFSGTVTALGAGVTDLAVGDNVVVEPYFVCGTCAPCQAGNYNLCTSMGFIGLAGGGGGLSEKVVVDRRWVHPIGDIPLDQAALIEPLSVGHHAYTRSGAKAGDVAFVAGAGPIGLLLAAVLKAEGLTVIISELSEARKEMARSTGVADHVLDPGTEDVVARVRELTDGAGADVCFECSSVNAALDQLFDAVRPAGVIVVVSIWGHPASIDMQRLVLKEIDLRGTIAYVRDHPATIDLVRTGKVDLTPFITARISLENLVDQGIHTLIDHNDTAVKILVHP</sequence>
<feature type="domain" description="Enoyl reductase (ER)" evidence="7">
    <location>
        <begin position="7"/>
        <end position="338"/>
    </location>
</feature>
<comment type="cofactor">
    <cofactor evidence="1 6">
        <name>Zn(2+)</name>
        <dbReference type="ChEBI" id="CHEBI:29105"/>
    </cofactor>
</comment>
<dbReference type="Pfam" id="PF00107">
    <property type="entry name" value="ADH_zinc_N"/>
    <property type="match status" value="1"/>
</dbReference>
<accession>A0A919NSA8</accession>
<evidence type="ECO:0000313" key="8">
    <source>
        <dbReference type="EMBL" id="GIF23340.1"/>
    </source>
</evidence>
<protein>
    <submittedName>
        <fullName evidence="8">2,3-butanediol dehydrogenase</fullName>
    </submittedName>
</protein>
<proteinExistence type="inferred from homology"/>
<dbReference type="CDD" id="cd08233">
    <property type="entry name" value="butanediol_DH_like"/>
    <property type="match status" value="1"/>
</dbReference>
<evidence type="ECO:0000256" key="4">
    <source>
        <dbReference type="ARBA" id="ARBA00022833"/>
    </source>
</evidence>
<dbReference type="Pfam" id="PF08240">
    <property type="entry name" value="ADH_N"/>
    <property type="match status" value="1"/>
</dbReference>
<dbReference type="GO" id="GO:0016491">
    <property type="term" value="F:oxidoreductase activity"/>
    <property type="evidence" value="ECO:0007669"/>
    <property type="project" value="UniProtKB-KW"/>
</dbReference>
<dbReference type="RefSeq" id="WP_203811240.1">
    <property type="nucleotide sequence ID" value="NZ_BOMY01000039.1"/>
</dbReference>
<evidence type="ECO:0000256" key="2">
    <source>
        <dbReference type="ARBA" id="ARBA00008072"/>
    </source>
</evidence>
<dbReference type="AlphaFoldDB" id="A0A919NSA8"/>
<dbReference type="InterPro" id="IPR002328">
    <property type="entry name" value="ADH_Zn_CS"/>
</dbReference>
<name>A0A919NSA8_9ACTN</name>
<evidence type="ECO:0000256" key="5">
    <source>
        <dbReference type="ARBA" id="ARBA00023002"/>
    </source>
</evidence>
<dbReference type="PANTHER" id="PTHR43161:SF26">
    <property type="entry name" value="GALACTITOL 1-PHOSPHATE 5-DEHYDROGENASE"/>
    <property type="match status" value="1"/>
</dbReference>
<evidence type="ECO:0000259" key="7">
    <source>
        <dbReference type="SMART" id="SM00829"/>
    </source>
</evidence>
<dbReference type="InterPro" id="IPR013154">
    <property type="entry name" value="ADH-like_N"/>
</dbReference>
<comment type="similarity">
    <text evidence="2 6">Belongs to the zinc-containing alcohol dehydrogenase family.</text>
</comment>
<reference evidence="8" key="1">
    <citation type="submission" date="2021-01" db="EMBL/GenBank/DDBJ databases">
        <title>Whole genome shotgun sequence of Actinoplanes tereljensis NBRC 105297.</title>
        <authorList>
            <person name="Komaki H."/>
            <person name="Tamura T."/>
        </authorList>
    </citation>
    <scope>NUCLEOTIDE SEQUENCE</scope>
    <source>
        <strain evidence="8">NBRC 105297</strain>
    </source>
</reference>
<dbReference type="EMBL" id="BOMY01000039">
    <property type="protein sequence ID" value="GIF23340.1"/>
    <property type="molecule type" value="Genomic_DNA"/>
</dbReference>
<dbReference type="PROSITE" id="PS00059">
    <property type="entry name" value="ADH_ZINC"/>
    <property type="match status" value="1"/>
</dbReference>
<evidence type="ECO:0000313" key="9">
    <source>
        <dbReference type="Proteomes" id="UP000623608"/>
    </source>
</evidence>
<evidence type="ECO:0000256" key="1">
    <source>
        <dbReference type="ARBA" id="ARBA00001947"/>
    </source>
</evidence>
<evidence type="ECO:0000256" key="3">
    <source>
        <dbReference type="ARBA" id="ARBA00022723"/>
    </source>
</evidence>
<gene>
    <name evidence="8" type="primary">bdh1</name>
    <name evidence="8" type="ORF">Ate02nite_60700</name>
</gene>
<dbReference type="Gene3D" id="3.90.180.10">
    <property type="entry name" value="Medium-chain alcohol dehydrogenases, catalytic domain"/>
    <property type="match status" value="1"/>
</dbReference>
<dbReference type="SUPFAM" id="SSF50129">
    <property type="entry name" value="GroES-like"/>
    <property type="match status" value="1"/>
</dbReference>
<dbReference type="SUPFAM" id="SSF51735">
    <property type="entry name" value="NAD(P)-binding Rossmann-fold domains"/>
    <property type="match status" value="1"/>
</dbReference>
<dbReference type="SMART" id="SM00829">
    <property type="entry name" value="PKS_ER"/>
    <property type="match status" value="1"/>
</dbReference>
<keyword evidence="9" id="KW-1185">Reference proteome</keyword>
<dbReference type="GO" id="GO:0008270">
    <property type="term" value="F:zinc ion binding"/>
    <property type="evidence" value="ECO:0007669"/>
    <property type="project" value="InterPro"/>
</dbReference>
<organism evidence="8 9">
    <name type="scientific">Paractinoplanes tereljensis</name>
    <dbReference type="NCBI Taxonomy" id="571912"/>
    <lineage>
        <taxon>Bacteria</taxon>
        <taxon>Bacillati</taxon>
        <taxon>Actinomycetota</taxon>
        <taxon>Actinomycetes</taxon>
        <taxon>Micromonosporales</taxon>
        <taxon>Micromonosporaceae</taxon>
        <taxon>Paractinoplanes</taxon>
    </lineage>
</organism>
<keyword evidence="5" id="KW-0560">Oxidoreductase</keyword>
<dbReference type="InterPro" id="IPR013149">
    <property type="entry name" value="ADH-like_C"/>
</dbReference>